<sequence>MHIPVVSYEIADVPPWFTGDELVAFDRDNFSADGFTDYVGNQFAASSLSLSDVGIVCGGNVKTAGNLLFDTTASYTLDLLYAQTDTNVLAQFIFMSYLKSNPDKVELLMQNQWNGSNIRIGVWYSTGGSWAEKQIAQSGVLGGLLTLSMVPFKYVYDATAKTHTIFVNGQQVAQVVQAMPKVSDTPWAIGRYGNVAGPFGVIDRVRLRAGVFLYD</sequence>
<evidence type="ECO:0008006" key="3">
    <source>
        <dbReference type="Google" id="ProtNLM"/>
    </source>
</evidence>
<protein>
    <recommendedName>
        <fullName evidence="3">Concanavalin A-like lectin/glucanase superfamily protein</fullName>
    </recommendedName>
</protein>
<dbReference type="InterPro" id="IPR013320">
    <property type="entry name" value="ConA-like_dom_sf"/>
</dbReference>
<name>A0AAE7WUE0_9CAUD</name>
<accession>A0AAE7WUE0</accession>
<dbReference type="EMBL" id="MZ475896">
    <property type="protein sequence ID" value="QYW04763.1"/>
    <property type="molecule type" value="Genomic_DNA"/>
</dbReference>
<reference evidence="1" key="1">
    <citation type="submission" date="2021-06" db="EMBL/GenBank/DDBJ databases">
        <title>Complete genome sequence of Erwinia phage pEa_SNUABM_7.</title>
        <authorList>
            <person name="Kim S.G."/>
            <person name="Park S.C."/>
        </authorList>
    </citation>
    <scope>NUCLEOTIDE SEQUENCE</scope>
</reference>
<dbReference type="Gene3D" id="2.60.120.200">
    <property type="match status" value="1"/>
</dbReference>
<evidence type="ECO:0000313" key="2">
    <source>
        <dbReference type="Proteomes" id="UP000827609"/>
    </source>
</evidence>
<gene>
    <name evidence="1" type="ORF">pEaSNUABM7_00095</name>
</gene>
<evidence type="ECO:0000313" key="1">
    <source>
        <dbReference type="EMBL" id="QYW04763.1"/>
    </source>
</evidence>
<keyword evidence="2" id="KW-1185">Reference proteome</keyword>
<dbReference type="SUPFAM" id="SSF49899">
    <property type="entry name" value="Concanavalin A-like lectins/glucanases"/>
    <property type="match status" value="1"/>
</dbReference>
<organism evidence="1 2">
    <name type="scientific">Erwinia phage pEa_SNUABM_7</name>
    <dbReference type="NCBI Taxonomy" id="2866695"/>
    <lineage>
        <taxon>Viruses</taxon>
        <taxon>Duplodnaviria</taxon>
        <taxon>Heunggongvirae</taxon>
        <taxon>Uroviricota</taxon>
        <taxon>Caudoviricetes</taxon>
        <taxon>Snuvirus</taxon>
        <taxon>Snuvirus SNUABM7</taxon>
    </lineage>
</organism>
<dbReference type="Proteomes" id="UP000827609">
    <property type="component" value="Segment"/>
</dbReference>
<proteinExistence type="predicted"/>